<dbReference type="InterPro" id="IPR011333">
    <property type="entry name" value="SKP1/BTB/POZ_sf"/>
</dbReference>
<dbReference type="InParanoid" id="A0A1E7FJ09"/>
<keyword evidence="3" id="KW-1185">Reference proteome</keyword>
<proteinExistence type="predicted"/>
<organism evidence="2 3">
    <name type="scientific">Fragilariopsis cylindrus CCMP1102</name>
    <dbReference type="NCBI Taxonomy" id="635003"/>
    <lineage>
        <taxon>Eukaryota</taxon>
        <taxon>Sar</taxon>
        <taxon>Stramenopiles</taxon>
        <taxon>Ochrophyta</taxon>
        <taxon>Bacillariophyta</taxon>
        <taxon>Bacillariophyceae</taxon>
        <taxon>Bacillariophycidae</taxon>
        <taxon>Bacillariales</taxon>
        <taxon>Bacillariaceae</taxon>
        <taxon>Fragilariopsis</taxon>
    </lineage>
</organism>
<dbReference type="PROSITE" id="PS50097">
    <property type="entry name" value="BTB"/>
    <property type="match status" value="1"/>
</dbReference>
<reference evidence="2 3" key="1">
    <citation type="submission" date="2016-09" db="EMBL/GenBank/DDBJ databases">
        <title>Extensive genetic diversity and differential bi-allelic expression allows diatom success in the polar Southern Ocean.</title>
        <authorList>
            <consortium name="DOE Joint Genome Institute"/>
            <person name="Mock T."/>
            <person name="Otillar R.P."/>
            <person name="Strauss J."/>
            <person name="Dupont C."/>
            <person name="Frickenhaus S."/>
            <person name="Maumus F."/>
            <person name="Mcmullan M."/>
            <person name="Sanges R."/>
            <person name="Schmutz J."/>
            <person name="Toseland A."/>
            <person name="Valas R."/>
            <person name="Veluchamy A."/>
            <person name="Ward B.J."/>
            <person name="Allen A."/>
            <person name="Barry K."/>
            <person name="Falciatore A."/>
            <person name="Ferrante M."/>
            <person name="Fortunato A.E."/>
            <person name="Gloeckner G."/>
            <person name="Gruber A."/>
            <person name="Hipkin R."/>
            <person name="Janech M."/>
            <person name="Kroth P."/>
            <person name="Leese F."/>
            <person name="Lindquist E."/>
            <person name="Lyon B.R."/>
            <person name="Martin J."/>
            <person name="Mayer C."/>
            <person name="Parker M."/>
            <person name="Quesneville H."/>
            <person name="Raymond J."/>
            <person name="Uhlig C."/>
            <person name="Valentin K.U."/>
            <person name="Worden A.Z."/>
            <person name="Armbrust E.V."/>
            <person name="Bowler C."/>
            <person name="Green B."/>
            <person name="Moulton V."/>
            <person name="Van Oosterhout C."/>
            <person name="Grigoriev I."/>
        </authorList>
    </citation>
    <scope>NUCLEOTIDE SEQUENCE [LARGE SCALE GENOMIC DNA]</scope>
    <source>
        <strain evidence="2 3">CCMP1102</strain>
    </source>
</reference>
<evidence type="ECO:0000313" key="3">
    <source>
        <dbReference type="Proteomes" id="UP000095751"/>
    </source>
</evidence>
<dbReference type="AlphaFoldDB" id="A0A1E7FJ09"/>
<dbReference type="SUPFAM" id="SSF54695">
    <property type="entry name" value="POZ domain"/>
    <property type="match status" value="1"/>
</dbReference>
<dbReference type="Proteomes" id="UP000095751">
    <property type="component" value="Unassembled WGS sequence"/>
</dbReference>
<gene>
    <name evidence="2" type="ORF">FRACYDRAFT_225496</name>
</gene>
<evidence type="ECO:0000313" key="2">
    <source>
        <dbReference type="EMBL" id="OEU18156.1"/>
    </source>
</evidence>
<dbReference type="EMBL" id="KV784357">
    <property type="protein sequence ID" value="OEU18156.1"/>
    <property type="molecule type" value="Genomic_DNA"/>
</dbReference>
<protein>
    <recommendedName>
        <fullName evidence="1">BTB domain-containing protein</fullName>
    </recommendedName>
</protein>
<sequence>MQQEKDILQNEIETMNNSITSNDDPIIEIDAGGKIIRARRSTLTLAPDTTFSSIFSENWTQNDRVFLDHDPELIEIIVNSLRAKNIEDPSNPMKSLTIPDGKKEEFELLLRYFGLSDFFYPSPVFLPFDIGKIEVVQPHGSPVVVTKSESKIRFSHNVSINSDYFATCKPSLNSSGEGIFWKITIDTLNPAHHWLFLGIIGNLNPSIFSSWKDSTAYGLGGECAVKNGIYEDSEIERLSQGDCIYFHLKSNKLTMLNAEKNLKTVIDIDTTVSDTYYINFNFYSPDTKISLEPLTEDECERMLEN</sequence>
<accession>A0A1E7FJ09</accession>
<evidence type="ECO:0000259" key="1">
    <source>
        <dbReference type="PROSITE" id="PS50097"/>
    </source>
</evidence>
<dbReference type="KEGG" id="fcy:FRACYDRAFT_225496"/>
<dbReference type="Gene3D" id="3.30.710.10">
    <property type="entry name" value="Potassium Channel Kv1.1, Chain A"/>
    <property type="match status" value="1"/>
</dbReference>
<dbReference type="InterPro" id="IPR000210">
    <property type="entry name" value="BTB/POZ_dom"/>
</dbReference>
<feature type="domain" description="BTB" evidence="1">
    <location>
        <begin position="23"/>
        <end position="90"/>
    </location>
</feature>
<name>A0A1E7FJ09_9STRA</name>